<reference evidence="1 2" key="1">
    <citation type="submission" date="2015-11" db="EMBL/GenBank/DDBJ databases">
        <title>Bacillus caseinolyticus sp nov.</title>
        <authorList>
            <person name="Dastager S.G."/>
            <person name="Mawlankar R."/>
        </authorList>
    </citation>
    <scope>NUCLEOTIDE SEQUENCE [LARGE SCALE GENOMIC DNA]</scope>
    <source>
        <strain evidence="1 2">SGD-V-76</strain>
    </source>
</reference>
<dbReference type="RefSeq" id="WP_062687275.1">
    <property type="nucleotide sequence ID" value="NZ_KQ758697.1"/>
</dbReference>
<evidence type="ECO:0000313" key="2">
    <source>
        <dbReference type="Proteomes" id="UP000053681"/>
    </source>
</evidence>
<name>A0A0V8JHK7_9BACI</name>
<keyword evidence="2" id="KW-1185">Reference proteome</keyword>
<comment type="caution">
    <text evidence="1">The sequence shown here is derived from an EMBL/GenBank/DDBJ whole genome shotgun (WGS) entry which is preliminary data.</text>
</comment>
<dbReference type="EMBL" id="LNQP01000082">
    <property type="protein sequence ID" value="KSU86479.1"/>
    <property type="molecule type" value="Genomic_DNA"/>
</dbReference>
<accession>A0A0V8JHK7</accession>
<dbReference type="AlphaFoldDB" id="A0A0V8JHK7"/>
<dbReference type="SUPFAM" id="SSF58104">
    <property type="entry name" value="Methyl-accepting chemotaxis protein (MCP) signaling domain"/>
    <property type="match status" value="1"/>
</dbReference>
<evidence type="ECO:0008006" key="3">
    <source>
        <dbReference type="Google" id="ProtNLM"/>
    </source>
</evidence>
<dbReference type="Gene3D" id="1.10.287.950">
    <property type="entry name" value="Methyl-accepting chemotaxis protein"/>
    <property type="match status" value="1"/>
</dbReference>
<protein>
    <recommendedName>
        <fullName evidence="3">Methyl-accepting chemotaxis protein</fullName>
    </recommendedName>
</protein>
<dbReference type="Proteomes" id="UP000053681">
    <property type="component" value="Unassembled WGS sequence"/>
</dbReference>
<organism evidence="1 2">
    <name type="scientific">Priestia veravalensis</name>
    <dbReference type="NCBI Taxonomy" id="1414648"/>
    <lineage>
        <taxon>Bacteria</taxon>
        <taxon>Bacillati</taxon>
        <taxon>Bacillota</taxon>
        <taxon>Bacilli</taxon>
        <taxon>Bacillales</taxon>
        <taxon>Bacillaceae</taxon>
        <taxon>Priestia</taxon>
    </lineage>
</organism>
<sequence length="87" mass="9213">MSIAIEAGTSFATINDAIMGLAAQIQEVTATIEEVSNGTTAVTNSITQVKIRTSGWQLASMEEITASANSLAELAEELQESIRHFKA</sequence>
<proteinExistence type="predicted"/>
<gene>
    <name evidence="1" type="ORF">AS180_18380</name>
</gene>
<evidence type="ECO:0000313" key="1">
    <source>
        <dbReference type="EMBL" id="KSU86479.1"/>
    </source>
</evidence>